<comment type="catalytic activity">
    <reaction evidence="1">
        <text>ATP + protein L-histidine = ADP + protein N-phospho-L-histidine.</text>
        <dbReference type="EC" id="2.7.13.3"/>
    </reaction>
</comment>
<evidence type="ECO:0000256" key="4">
    <source>
        <dbReference type="ARBA" id="ARBA00022679"/>
    </source>
</evidence>
<dbReference type="InterPro" id="IPR036097">
    <property type="entry name" value="HisK_dim/P_sf"/>
</dbReference>
<evidence type="ECO:0000256" key="2">
    <source>
        <dbReference type="ARBA" id="ARBA00012438"/>
    </source>
</evidence>
<dbReference type="InterPro" id="IPR000014">
    <property type="entry name" value="PAS"/>
</dbReference>
<dbReference type="Pfam" id="PF12860">
    <property type="entry name" value="PAS_7"/>
    <property type="match status" value="1"/>
</dbReference>
<evidence type="ECO:0000259" key="8">
    <source>
        <dbReference type="PROSITE" id="PS50109"/>
    </source>
</evidence>
<keyword evidence="7" id="KW-1133">Transmembrane helix</keyword>
<feature type="coiled-coil region" evidence="6">
    <location>
        <begin position="494"/>
        <end position="549"/>
    </location>
</feature>
<proteinExistence type="predicted"/>
<dbReference type="SMART" id="SM00086">
    <property type="entry name" value="PAC"/>
    <property type="match status" value="1"/>
</dbReference>
<dbReference type="Pfam" id="PF02518">
    <property type="entry name" value="HATPase_c"/>
    <property type="match status" value="1"/>
</dbReference>
<dbReference type="EC" id="2.7.13.3" evidence="2"/>
<dbReference type="CDD" id="cd18774">
    <property type="entry name" value="PDC2_HK_sensor"/>
    <property type="match status" value="1"/>
</dbReference>
<dbReference type="CDD" id="cd00082">
    <property type="entry name" value="HisKA"/>
    <property type="match status" value="1"/>
</dbReference>
<evidence type="ECO:0000313" key="11">
    <source>
        <dbReference type="Proteomes" id="UP001522662"/>
    </source>
</evidence>
<dbReference type="PROSITE" id="PS50113">
    <property type="entry name" value="PAC"/>
    <property type="match status" value="1"/>
</dbReference>
<keyword evidence="7" id="KW-0812">Transmembrane</keyword>
<dbReference type="PANTHER" id="PTHR43047:SF72">
    <property type="entry name" value="OSMOSENSING HISTIDINE PROTEIN KINASE SLN1"/>
    <property type="match status" value="1"/>
</dbReference>
<dbReference type="PRINTS" id="PR00344">
    <property type="entry name" value="BCTRLSENSOR"/>
</dbReference>
<dbReference type="Pfam" id="PF00512">
    <property type="entry name" value="HisKA"/>
    <property type="match status" value="1"/>
</dbReference>
<feature type="domain" description="PAC" evidence="9">
    <location>
        <begin position="334"/>
        <end position="385"/>
    </location>
</feature>
<comment type="caution">
    <text evidence="10">The sequence shown here is derived from an EMBL/GenBank/DDBJ whole genome shotgun (WGS) entry which is preliminary data.</text>
</comment>
<evidence type="ECO:0000256" key="1">
    <source>
        <dbReference type="ARBA" id="ARBA00000085"/>
    </source>
</evidence>
<feature type="domain" description="Histidine kinase" evidence="8">
    <location>
        <begin position="556"/>
        <end position="775"/>
    </location>
</feature>
<dbReference type="PANTHER" id="PTHR43047">
    <property type="entry name" value="TWO-COMPONENT HISTIDINE PROTEIN KINASE"/>
    <property type="match status" value="1"/>
</dbReference>
<dbReference type="InterPro" id="IPR035965">
    <property type="entry name" value="PAS-like_dom_sf"/>
</dbReference>
<dbReference type="Pfam" id="PF08447">
    <property type="entry name" value="PAS_3"/>
    <property type="match status" value="1"/>
</dbReference>
<gene>
    <name evidence="10" type="ORF">MKJ03_18120</name>
</gene>
<keyword evidence="11" id="KW-1185">Reference proteome</keyword>
<dbReference type="EMBL" id="JALAYX010000005">
    <property type="protein sequence ID" value="MCJ8240252.1"/>
    <property type="molecule type" value="Genomic_DNA"/>
</dbReference>
<evidence type="ECO:0000256" key="6">
    <source>
        <dbReference type="SAM" id="Coils"/>
    </source>
</evidence>
<keyword evidence="3" id="KW-0597">Phosphoprotein</keyword>
<evidence type="ECO:0000259" key="9">
    <source>
        <dbReference type="PROSITE" id="PS50113"/>
    </source>
</evidence>
<accession>A0ABT0D4B9</accession>
<dbReference type="Gene3D" id="3.30.565.10">
    <property type="entry name" value="Histidine kinase-like ATPase, C-terminal domain"/>
    <property type="match status" value="1"/>
</dbReference>
<dbReference type="PROSITE" id="PS50109">
    <property type="entry name" value="HIS_KIN"/>
    <property type="match status" value="1"/>
</dbReference>
<evidence type="ECO:0000256" key="5">
    <source>
        <dbReference type="ARBA" id="ARBA00022777"/>
    </source>
</evidence>
<dbReference type="InterPro" id="IPR001610">
    <property type="entry name" value="PAC"/>
</dbReference>
<sequence>MLDARRVTAADERLRIKFSDMGAFFGRVGEALFGASSSSPGQGATRSRRIETILRRAIPILILAFLAVVALARTIGIVNEYQRMEASVRQSTALIAATASAVFDERVALFEMRDRAEAEKRLATFLDRGHFANGAFVLLIDPAGRVFAASPEAAAQVGLSLSSLLPEVMIFRQSGNRTGAFDTELNGVPHHAIFTPIGTDGALIVTAHTLQAVGDFWRRELSLNTTLFTCITVILFVILYAYFYQVKRAREADDTFLESNLRVETALARGRCGLWDFDLESRKLVWSSSMYEMLGLAPSSQPLTFADAARLMHPDDGNLYALARSVGRGSSRHIDQIFRMRHAQGHYVWMRARAQIISTSTGELHVIGIAMDVTEQHRLAQRYAEADQRLADAIECTSEAFVLWDKNDKLVAWNGHFQKVYGLPDAVLVPGKERALVLAAADKPIIQRRIADADDGTNSRTSEVQLADERWLQINERRTRDGGLVSVGTDITLLKRHQERLREQERRLMATIGDLSASQKILERQKTELSDANEKYLAEKQNAEAANKAKSEFLANMSHELRTPLNAILGFSEILLAGMFGPVGSPKYEEYAKDIHESGKHLLNVINDILDMSKIEAGQMKIRCETIDLCPLIEESMRLTAIPAEEKNITVEQRVEDGLSLIADRRAIKQILLNILSNAVKFTDDGGKIALRARKVQGAVIVSIADTGIGIPKSALGKIGNPFEQVQSQYAKSKGGSGLGLAISRSLVALHGGSLKIRSREGLGTVVALRIPDVIVAQGLKRRA</sequence>
<evidence type="ECO:0000256" key="7">
    <source>
        <dbReference type="SAM" id="Phobius"/>
    </source>
</evidence>
<dbReference type="InterPro" id="IPR003661">
    <property type="entry name" value="HisK_dim/P_dom"/>
</dbReference>
<dbReference type="NCBIfam" id="TIGR00229">
    <property type="entry name" value="sensory_box"/>
    <property type="match status" value="2"/>
</dbReference>
<evidence type="ECO:0000256" key="3">
    <source>
        <dbReference type="ARBA" id="ARBA00022553"/>
    </source>
</evidence>
<keyword evidence="5" id="KW-0418">Kinase</keyword>
<dbReference type="SUPFAM" id="SSF55785">
    <property type="entry name" value="PYP-like sensor domain (PAS domain)"/>
    <property type="match status" value="2"/>
</dbReference>
<dbReference type="SUPFAM" id="SSF47384">
    <property type="entry name" value="Homodimeric domain of signal transducing histidine kinase"/>
    <property type="match status" value="1"/>
</dbReference>
<dbReference type="InterPro" id="IPR004358">
    <property type="entry name" value="Sig_transdc_His_kin-like_C"/>
</dbReference>
<dbReference type="Gene3D" id="1.10.287.130">
    <property type="match status" value="1"/>
</dbReference>
<keyword evidence="7" id="KW-0472">Membrane</keyword>
<dbReference type="InterPro" id="IPR005467">
    <property type="entry name" value="His_kinase_dom"/>
</dbReference>
<dbReference type="Gene3D" id="3.30.450.20">
    <property type="entry name" value="PAS domain"/>
    <property type="match status" value="2"/>
</dbReference>
<name>A0ABT0D4B9_9HYPH</name>
<dbReference type="InterPro" id="IPR013655">
    <property type="entry name" value="PAS_fold_3"/>
</dbReference>
<dbReference type="GO" id="GO:0005524">
    <property type="term" value="F:ATP binding"/>
    <property type="evidence" value="ECO:0007669"/>
    <property type="project" value="UniProtKB-KW"/>
</dbReference>
<dbReference type="SMART" id="SM00387">
    <property type="entry name" value="HATPase_c"/>
    <property type="match status" value="1"/>
</dbReference>
<dbReference type="Proteomes" id="UP001522662">
    <property type="component" value="Unassembled WGS sequence"/>
</dbReference>
<evidence type="ECO:0000313" key="10">
    <source>
        <dbReference type="EMBL" id="MCJ8240252.1"/>
    </source>
</evidence>
<keyword evidence="10" id="KW-0614">Plasmid</keyword>
<organism evidence="10 11">
    <name type="scientific">Peteryoungia algae</name>
    <dbReference type="NCBI Taxonomy" id="2919917"/>
    <lineage>
        <taxon>Bacteria</taxon>
        <taxon>Pseudomonadati</taxon>
        <taxon>Pseudomonadota</taxon>
        <taxon>Alphaproteobacteria</taxon>
        <taxon>Hyphomicrobiales</taxon>
        <taxon>Rhizobiaceae</taxon>
        <taxon>Peteryoungia</taxon>
    </lineage>
</organism>
<dbReference type="InterPro" id="IPR003594">
    <property type="entry name" value="HATPase_dom"/>
</dbReference>
<dbReference type="InterPro" id="IPR036890">
    <property type="entry name" value="HATPase_C_sf"/>
</dbReference>
<keyword evidence="4" id="KW-0808">Transferase</keyword>
<dbReference type="InterPro" id="IPR000700">
    <property type="entry name" value="PAS-assoc_C"/>
</dbReference>
<dbReference type="CDD" id="cd16922">
    <property type="entry name" value="HATPase_EvgS-ArcB-TorS-like"/>
    <property type="match status" value="1"/>
</dbReference>
<keyword evidence="10" id="KW-0067">ATP-binding</keyword>
<dbReference type="RefSeq" id="WP_245137581.1">
    <property type="nucleotide sequence ID" value="NZ_CP128477.1"/>
</dbReference>
<geneLocation type="plasmid" evidence="10">
    <name>unnamed</name>
</geneLocation>
<keyword evidence="10" id="KW-0547">Nucleotide-binding</keyword>
<dbReference type="SUPFAM" id="SSF55874">
    <property type="entry name" value="ATPase domain of HSP90 chaperone/DNA topoisomerase II/histidine kinase"/>
    <property type="match status" value="1"/>
</dbReference>
<reference evidence="10 11" key="1">
    <citation type="submission" date="2022-03" db="EMBL/GenBank/DDBJ databases">
        <title>Rhizobium SSM4.3 sp. nov., isolated from Sediment (Gouqi Island).</title>
        <authorList>
            <person name="Chen G."/>
        </authorList>
    </citation>
    <scope>NUCLEOTIDE SEQUENCE [LARGE SCALE GENOMIC DNA]</scope>
    <source>
        <strain evidence="10 11">SSM4.3</strain>
        <plasmid evidence="10">unnamed</plasmid>
    </source>
</reference>
<feature type="transmembrane region" description="Helical" evidence="7">
    <location>
        <begin position="57"/>
        <end position="79"/>
    </location>
</feature>
<feature type="transmembrane region" description="Helical" evidence="7">
    <location>
        <begin position="221"/>
        <end position="243"/>
    </location>
</feature>
<keyword evidence="6" id="KW-0175">Coiled coil</keyword>
<dbReference type="SMART" id="SM00388">
    <property type="entry name" value="HisKA"/>
    <property type="match status" value="1"/>
</dbReference>
<protein>
    <recommendedName>
        <fullName evidence="2">histidine kinase</fullName>
        <ecNumber evidence="2">2.7.13.3</ecNumber>
    </recommendedName>
</protein>